<dbReference type="GO" id="GO:0004417">
    <property type="term" value="F:hydroxyethylthiazole kinase activity"/>
    <property type="evidence" value="ECO:0007669"/>
    <property type="project" value="UniProtKB-EC"/>
</dbReference>
<protein>
    <recommendedName>
        <fullName evidence="11">Hydroxyethylthiazole kinase</fullName>
        <ecNumber evidence="11">2.7.1.50</ecNumber>
    </recommendedName>
    <alternativeName>
        <fullName evidence="11">4-methyl-5-beta-hydroxyethylthiazole kinase</fullName>
        <shortName evidence="11">TH kinase</shortName>
        <shortName evidence="11">Thz kinase</shortName>
    </alternativeName>
</protein>
<evidence type="ECO:0000256" key="9">
    <source>
        <dbReference type="ARBA" id="ARBA00022842"/>
    </source>
</evidence>
<keyword evidence="8 11" id="KW-0067">ATP-binding</keyword>
<dbReference type="Proteomes" id="UP001596150">
    <property type="component" value="Unassembled WGS sequence"/>
</dbReference>
<evidence type="ECO:0000256" key="10">
    <source>
        <dbReference type="ARBA" id="ARBA00022977"/>
    </source>
</evidence>
<evidence type="ECO:0000256" key="2">
    <source>
        <dbReference type="ARBA" id="ARBA00001946"/>
    </source>
</evidence>
<evidence type="ECO:0000256" key="12">
    <source>
        <dbReference type="SAM" id="Phobius"/>
    </source>
</evidence>
<evidence type="ECO:0000313" key="13">
    <source>
        <dbReference type="EMBL" id="MFC5516476.1"/>
    </source>
</evidence>
<dbReference type="CDD" id="cd01170">
    <property type="entry name" value="THZ_kinase"/>
    <property type="match status" value="1"/>
</dbReference>
<dbReference type="InterPro" id="IPR000417">
    <property type="entry name" value="Hyethyz_kinase"/>
</dbReference>
<dbReference type="EMBL" id="JBHSML010000003">
    <property type="protein sequence ID" value="MFC5516476.1"/>
    <property type="molecule type" value="Genomic_DNA"/>
</dbReference>
<dbReference type="SUPFAM" id="SSF53613">
    <property type="entry name" value="Ribokinase-like"/>
    <property type="match status" value="1"/>
</dbReference>
<feature type="binding site" evidence="11">
    <location>
        <position position="128"/>
    </location>
    <ligand>
        <name>ATP</name>
        <dbReference type="ChEBI" id="CHEBI:30616"/>
    </ligand>
</feature>
<evidence type="ECO:0000256" key="5">
    <source>
        <dbReference type="ARBA" id="ARBA00022723"/>
    </source>
</evidence>
<gene>
    <name evidence="11 13" type="primary">thiM</name>
    <name evidence="13" type="ORF">ACFPP9_11895</name>
</gene>
<feature type="binding site" evidence="11">
    <location>
        <position position="175"/>
    </location>
    <ligand>
        <name>ATP</name>
        <dbReference type="ChEBI" id="CHEBI:30616"/>
    </ligand>
</feature>
<comment type="catalytic activity">
    <reaction evidence="1 11">
        <text>5-(2-hydroxyethyl)-4-methylthiazole + ATP = 4-methyl-5-(2-phosphooxyethyl)-thiazole + ADP + H(+)</text>
        <dbReference type="Rhea" id="RHEA:24212"/>
        <dbReference type="ChEBI" id="CHEBI:15378"/>
        <dbReference type="ChEBI" id="CHEBI:17957"/>
        <dbReference type="ChEBI" id="CHEBI:30616"/>
        <dbReference type="ChEBI" id="CHEBI:58296"/>
        <dbReference type="ChEBI" id="CHEBI:456216"/>
        <dbReference type="EC" id="2.7.1.50"/>
    </reaction>
</comment>
<dbReference type="Gene3D" id="3.40.1190.20">
    <property type="match status" value="1"/>
</dbReference>
<dbReference type="Pfam" id="PF02110">
    <property type="entry name" value="HK"/>
    <property type="match status" value="1"/>
</dbReference>
<dbReference type="NCBIfam" id="NF006830">
    <property type="entry name" value="PRK09355.1"/>
    <property type="match status" value="1"/>
</dbReference>
<evidence type="ECO:0000256" key="8">
    <source>
        <dbReference type="ARBA" id="ARBA00022840"/>
    </source>
</evidence>
<comment type="pathway">
    <text evidence="3 11">Cofactor biosynthesis; thiamine diphosphate biosynthesis; 4-methyl-5-(2-phosphoethyl)-thiazole from 5-(2-hydroxyethyl)-4-methylthiazole: step 1/1.</text>
</comment>
<proteinExistence type="inferred from homology"/>
<keyword evidence="10 11" id="KW-0784">Thiamine biosynthesis</keyword>
<accession>A0ABW0PW88</accession>
<keyword evidence="12" id="KW-1133">Transmembrane helix</keyword>
<evidence type="ECO:0000256" key="6">
    <source>
        <dbReference type="ARBA" id="ARBA00022741"/>
    </source>
</evidence>
<name>A0ABW0PW88_9HYPH</name>
<evidence type="ECO:0000313" key="14">
    <source>
        <dbReference type="Proteomes" id="UP001596150"/>
    </source>
</evidence>
<organism evidence="13 14">
    <name type="scientific">Kaistia terrae</name>
    <dbReference type="NCBI Taxonomy" id="537017"/>
    <lineage>
        <taxon>Bacteria</taxon>
        <taxon>Pseudomonadati</taxon>
        <taxon>Pseudomonadota</taxon>
        <taxon>Alphaproteobacteria</taxon>
        <taxon>Hyphomicrobiales</taxon>
        <taxon>Kaistiaceae</taxon>
        <taxon>Kaistia</taxon>
    </lineage>
</organism>
<evidence type="ECO:0000256" key="4">
    <source>
        <dbReference type="ARBA" id="ARBA00022679"/>
    </source>
</evidence>
<feature type="transmembrane region" description="Helical" evidence="12">
    <location>
        <begin position="63"/>
        <end position="82"/>
    </location>
</feature>
<evidence type="ECO:0000256" key="7">
    <source>
        <dbReference type="ARBA" id="ARBA00022777"/>
    </source>
</evidence>
<evidence type="ECO:0000256" key="11">
    <source>
        <dbReference type="HAMAP-Rule" id="MF_00228"/>
    </source>
</evidence>
<keyword evidence="14" id="KW-1185">Reference proteome</keyword>
<dbReference type="PIRSF" id="PIRSF000513">
    <property type="entry name" value="Thz_kinase"/>
    <property type="match status" value="1"/>
</dbReference>
<comment type="caution">
    <text evidence="13">The sequence shown here is derived from an EMBL/GenBank/DDBJ whole genome shotgun (WGS) entry which is preliminary data.</text>
</comment>
<dbReference type="NCBIfam" id="TIGR00694">
    <property type="entry name" value="thiM"/>
    <property type="match status" value="1"/>
</dbReference>
<dbReference type="InterPro" id="IPR029056">
    <property type="entry name" value="Ribokinase-like"/>
</dbReference>
<sequence length="278" mass="27831">MSSTLIRNLTISDAASALDAMRATRPLVQNITNYVAMTISANVLLAVGASPAMVHAVEEVDEFVAISNALVINVGTLSPLWIEGMQRAAKQAVALGKPWVLDPVGCGATKFRTDFAVEMSRAGPAIIRGNASEIMSLAGAAGAGGKGVDSTASSDAALKAGKALALASGAIVAITGETDYVTDGTQVVAITGGSALMPLSTALGCALSATVAAFAAVRPPFEAAVAAIAVYGAAGAAAATRVTGPGHLPAELCDALHAVDADMIARYATIRVVEEVNV</sequence>
<feature type="binding site" evidence="11">
    <location>
        <position position="53"/>
    </location>
    <ligand>
        <name>substrate</name>
    </ligand>
</feature>
<feature type="binding site" evidence="11">
    <location>
        <position position="202"/>
    </location>
    <ligand>
        <name>substrate</name>
    </ligand>
</feature>
<feature type="transmembrane region" description="Helical" evidence="12">
    <location>
        <begin position="31"/>
        <end position="57"/>
    </location>
</feature>
<evidence type="ECO:0000256" key="1">
    <source>
        <dbReference type="ARBA" id="ARBA00001771"/>
    </source>
</evidence>
<evidence type="ECO:0000256" key="3">
    <source>
        <dbReference type="ARBA" id="ARBA00004868"/>
    </source>
</evidence>
<dbReference type="PRINTS" id="PR01099">
    <property type="entry name" value="HYETHTZKNASE"/>
</dbReference>
<keyword evidence="7 11" id="KW-0418">Kinase</keyword>
<keyword evidence="9 11" id="KW-0460">Magnesium</keyword>
<keyword evidence="12" id="KW-0472">Membrane</keyword>
<dbReference type="HAMAP" id="MF_00228">
    <property type="entry name" value="Thz_kinase"/>
    <property type="match status" value="1"/>
</dbReference>
<comment type="function">
    <text evidence="11">Catalyzes the phosphorylation of the hydroxyl group of 4-methyl-5-beta-hydroxyethylthiazole (THZ).</text>
</comment>
<dbReference type="EC" id="2.7.1.50" evidence="11"/>
<keyword evidence="6 11" id="KW-0547">Nucleotide-binding</keyword>
<comment type="similarity">
    <text evidence="11">Belongs to the Thz kinase family.</text>
</comment>
<keyword evidence="5 11" id="KW-0479">Metal-binding</keyword>
<comment type="cofactor">
    <cofactor evidence="2 11">
        <name>Mg(2+)</name>
        <dbReference type="ChEBI" id="CHEBI:18420"/>
    </cofactor>
</comment>
<keyword evidence="12" id="KW-0812">Transmembrane</keyword>
<reference evidence="14" key="1">
    <citation type="journal article" date="2019" name="Int. J. Syst. Evol. Microbiol.">
        <title>The Global Catalogue of Microorganisms (GCM) 10K type strain sequencing project: providing services to taxonomists for standard genome sequencing and annotation.</title>
        <authorList>
            <consortium name="The Broad Institute Genomics Platform"/>
            <consortium name="The Broad Institute Genome Sequencing Center for Infectious Disease"/>
            <person name="Wu L."/>
            <person name="Ma J."/>
        </authorList>
    </citation>
    <scope>NUCLEOTIDE SEQUENCE [LARGE SCALE GENOMIC DNA]</scope>
    <source>
        <strain evidence="14">KACC 12633</strain>
    </source>
</reference>
<keyword evidence="4 11" id="KW-0808">Transferase</keyword>
<dbReference type="RefSeq" id="WP_266344271.1">
    <property type="nucleotide sequence ID" value="NZ_JAPKNH010000004.1"/>
</dbReference>